<dbReference type="EMBL" id="JACVVK020000074">
    <property type="protein sequence ID" value="KAK7495564.1"/>
    <property type="molecule type" value="Genomic_DNA"/>
</dbReference>
<evidence type="ECO:0000256" key="3">
    <source>
        <dbReference type="ARBA" id="ARBA00022692"/>
    </source>
</evidence>
<evidence type="ECO:0000313" key="11">
    <source>
        <dbReference type="EMBL" id="KAK7495564.1"/>
    </source>
</evidence>
<dbReference type="SUPFAM" id="SSF81321">
    <property type="entry name" value="Family A G protein-coupled receptor-like"/>
    <property type="match status" value="1"/>
</dbReference>
<dbReference type="InterPro" id="IPR017452">
    <property type="entry name" value="GPCR_Rhodpsn_7TM"/>
</dbReference>
<feature type="transmembrane region" description="Helical" evidence="9">
    <location>
        <begin position="194"/>
        <end position="213"/>
    </location>
</feature>
<feature type="transmembrane region" description="Helical" evidence="9">
    <location>
        <begin position="260"/>
        <end position="283"/>
    </location>
</feature>
<organism evidence="11 12">
    <name type="scientific">Batillaria attramentaria</name>
    <dbReference type="NCBI Taxonomy" id="370345"/>
    <lineage>
        <taxon>Eukaryota</taxon>
        <taxon>Metazoa</taxon>
        <taxon>Spiralia</taxon>
        <taxon>Lophotrochozoa</taxon>
        <taxon>Mollusca</taxon>
        <taxon>Gastropoda</taxon>
        <taxon>Caenogastropoda</taxon>
        <taxon>Sorbeoconcha</taxon>
        <taxon>Cerithioidea</taxon>
        <taxon>Batillariidae</taxon>
        <taxon>Batillaria</taxon>
    </lineage>
</organism>
<dbReference type="PROSITE" id="PS50262">
    <property type="entry name" value="G_PROTEIN_RECEP_F1_2"/>
    <property type="match status" value="1"/>
</dbReference>
<dbReference type="GO" id="GO:0004930">
    <property type="term" value="F:G protein-coupled receptor activity"/>
    <property type="evidence" value="ECO:0007669"/>
    <property type="project" value="UniProtKB-KW"/>
</dbReference>
<feature type="domain" description="G-protein coupled receptors family 1 profile" evidence="10">
    <location>
        <begin position="43"/>
        <end position="314"/>
    </location>
</feature>
<dbReference type="CDD" id="cd00637">
    <property type="entry name" value="7tm_classA_rhodopsin-like"/>
    <property type="match status" value="1"/>
</dbReference>
<keyword evidence="5" id="KW-0297">G-protein coupled receptor</keyword>
<keyword evidence="8" id="KW-0807">Transducer</keyword>
<dbReference type="Proteomes" id="UP001519460">
    <property type="component" value="Unassembled WGS sequence"/>
</dbReference>
<evidence type="ECO:0000256" key="6">
    <source>
        <dbReference type="ARBA" id="ARBA00023136"/>
    </source>
</evidence>
<dbReference type="GO" id="GO:0005886">
    <property type="term" value="C:plasma membrane"/>
    <property type="evidence" value="ECO:0007669"/>
    <property type="project" value="UniProtKB-SubCell"/>
</dbReference>
<keyword evidence="4 9" id="KW-1133">Transmembrane helix</keyword>
<evidence type="ECO:0000256" key="1">
    <source>
        <dbReference type="ARBA" id="ARBA00004651"/>
    </source>
</evidence>
<protein>
    <recommendedName>
        <fullName evidence="10">G-protein coupled receptors family 1 profile domain-containing protein</fullName>
    </recommendedName>
</protein>
<gene>
    <name evidence="11" type="ORF">BaRGS_00013262</name>
</gene>
<keyword evidence="7" id="KW-0675">Receptor</keyword>
<dbReference type="Gene3D" id="1.20.1070.10">
    <property type="entry name" value="Rhodopsin 7-helix transmembrane proteins"/>
    <property type="match status" value="1"/>
</dbReference>
<feature type="transmembrane region" description="Helical" evidence="9">
    <location>
        <begin position="295"/>
        <end position="317"/>
    </location>
</feature>
<keyword evidence="3 9" id="KW-0812">Transmembrane</keyword>
<evidence type="ECO:0000313" key="12">
    <source>
        <dbReference type="Proteomes" id="UP001519460"/>
    </source>
</evidence>
<keyword evidence="2" id="KW-1003">Cell membrane</keyword>
<name>A0ABD0L8X6_9CAEN</name>
<proteinExistence type="predicted"/>
<evidence type="ECO:0000256" key="9">
    <source>
        <dbReference type="SAM" id="Phobius"/>
    </source>
</evidence>
<feature type="transmembrane region" description="Helical" evidence="9">
    <location>
        <begin position="25"/>
        <end position="52"/>
    </location>
</feature>
<reference evidence="11 12" key="1">
    <citation type="journal article" date="2023" name="Sci. Data">
        <title>Genome assembly of the Korean intertidal mud-creeper Batillaria attramentaria.</title>
        <authorList>
            <person name="Patra A.K."/>
            <person name="Ho P.T."/>
            <person name="Jun S."/>
            <person name="Lee S.J."/>
            <person name="Kim Y."/>
            <person name="Won Y.J."/>
        </authorList>
    </citation>
    <scope>NUCLEOTIDE SEQUENCE [LARGE SCALE GENOMIC DNA]</scope>
    <source>
        <strain evidence="11">Wonlab-2016</strain>
    </source>
</reference>
<evidence type="ECO:0000256" key="2">
    <source>
        <dbReference type="ARBA" id="ARBA00022475"/>
    </source>
</evidence>
<evidence type="ECO:0000256" key="4">
    <source>
        <dbReference type="ARBA" id="ARBA00022989"/>
    </source>
</evidence>
<feature type="transmembrane region" description="Helical" evidence="9">
    <location>
        <begin position="64"/>
        <end position="87"/>
    </location>
</feature>
<dbReference type="PANTHER" id="PTHR24228">
    <property type="entry name" value="B2 BRADYKININ RECEPTOR/ANGIOTENSIN II RECEPTOR"/>
    <property type="match status" value="1"/>
</dbReference>
<dbReference type="Pfam" id="PF00001">
    <property type="entry name" value="7tm_1"/>
    <property type="match status" value="1"/>
</dbReference>
<comment type="caution">
    <text evidence="11">The sequence shown here is derived from an EMBL/GenBank/DDBJ whole genome shotgun (WGS) entry which is preliminary data.</text>
</comment>
<evidence type="ECO:0000256" key="7">
    <source>
        <dbReference type="ARBA" id="ARBA00023170"/>
    </source>
</evidence>
<dbReference type="AlphaFoldDB" id="A0ABD0L8X6"/>
<dbReference type="PRINTS" id="PR00237">
    <property type="entry name" value="GPCRRHODOPSN"/>
</dbReference>
<sequence length="338" mass="37858">MATFSNNSSVTTARPFTGDEMSQTAVWILGFVHGLTAANGIVGSGLILYTLLTDQQYRQMANTYTVYMVNLVITDLYFETYFFPLLILDYSLGHHPVVNGSHCAVTAYLALTAYCVFLSTLVAISVDRYVCICHYVNYRVYCSRKRSTYVSLAIWIMGILIPLPAVFDGSLGFDARAHCCFIRDSDSQSYSGRLLSFMVLTVLFSASVPNFQIYRIHRNSRRRVGVWQPGQCQSNGTSIQHEGERHTPPRLKVVSASDIILLRSLIVVFVCLLVFLAPAVVVRAMRKSVDISPEVYGVVTWLLSVNSSINWIIYGLMNGRFRNGYRRALNKCKSCLVG</sequence>
<feature type="transmembrane region" description="Helical" evidence="9">
    <location>
        <begin position="147"/>
        <end position="167"/>
    </location>
</feature>
<keyword evidence="12" id="KW-1185">Reference proteome</keyword>
<accession>A0ABD0L8X6</accession>
<evidence type="ECO:0000256" key="8">
    <source>
        <dbReference type="ARBA" id="ARBA00023224"/>
    </source>
</evidence>
<dbReference type="InterPro" id="IPR000276">
    <property type="entry name" value="GPCR_Rhodpsn"/>
</dbReference>
<feature type="transmembrane region" description="Helical" evidence="9">
    <location>
        <begin position="107"/>
        <end position="126"/>
    </location>
</feature>
<keyword evidence="6 9" id="KW-0472">Membrane</keyword>
<evidence type="ECO:0000256" key="5">
    <source>
        <dbReference type="ARBA" id="ARBA00023040"/>
    </source>
</evidence>
<dbReference type="PANTHER" id="PTHR24228:SF74">
    <property type="entry name" value="G-PROTEIN COUPLED RECEPTORS FAMILY 1 PROFILE DOMAIN-CONTAINING PROTEIN"/>
    <property type="match status" value="1"/>
</dbReference>
<evidence type="ECO:0000259" key="10">
    <source>
        <dbReference type="PROSITE" id="PS50262"/>
    </source>
</evidence>
<comment type="subcellular location">
    <subcellularLocation>
        <location evidence="1">Cell membrane</location>
        <topology evidence="1">Multi-pass membrane protein</topology>
    </subcellularLocation>
</comment>